<dbReference type="Proteomes" id="UP001159042">
    <property type="component" value="Unassembled WGS sequence"/>
</dbReference>
<dbReference type="GO" id="GO:0003677">
    <property type="term" value="F:DNA binding"/>
    <property type="evidence" value="ECO:0007669"/>
    <property type="project" value="InterPro"/>
</dbReference>
<proteinExistence type="predicted"/>
<dbReference type="AlphaFoldDB" id="A0AAV8VIH9"/>
<evidence type="ECO:0000313" key="2">
    <source>
        <dbReference type="Proteomes" id="UP001159042"/>
    </source>
</evidence>
<dbReference type="EMBL" id="JANEYG010000083">
    <property type="protein sequence ID" value="KAJ8913978.1"/>
    <property type="molecule type" value="Genomic_DNA"/>
</dbReference>
<sequence>MDPNSDSYSSDMQCTPPNIVEVAKNRYHTKFTSGKIPKKAYKQCMDWRMAQNVKSSFPENVLLAYFSEISKNIKPNSLWTHYSMLRSTLSIHNDVEIAKYQKLKALLNRKSDDYKPKKSKTVTKQQINRFLNEAPVDKYLFMKVALTIGLNGACRKHELADLKIEDI</sequence>
<gene>
    <name evidence="1" type="ORF">NQ315_008970</name>
</gene>
<reference evidence="1 2" key="1">
    <citation type="journal article" date="2023" name="Insect Mol. Biol.">
        <title>Genome sequencing provides insights into the evolution of gene families encoding plant cell wall-degrading enzymes in longhorned beetles.</title>
        <authorList>
            <person name="Shin N.R."/>
            <person name="Okamura Y."/>
            <person name="Kirsch R."/>
            <person name="Pauchet Y."/>
        </authorList>
    </citation>
    <scope>NUCLEOTIDE SEQUENCE [LARGE SCALE GENOMIC DNA]</scope>
    <source>
        <strain evidence="1">EAD_L_NR</strain>
    </source>
</reference>
<comment type="caution">
    <text evidence="1">The sequence shown here is derived from an EMBL/GenBank/DDBJ whole genome shotgun (WGS) entry which is preliminary data.</text>
</comment>
<organism evidence="1 2">
    <name type="scientific">Exocentrus adspersus</name>
    <dbReference type="NCBI Taxonomy" id="1586481"/>
    <lineage>
        <taxon>Eukaryota</taxon>
        <taxon>Metazoa</taxon>
        <taxon>Ecdysozoa</taxon>
        <taxon>Arthropoda</taxon>
        <taxon>Hexapoda</taxon>
        <taxon>Insecta</taxon>
        <taxon>Pterygota</taxon>
        <taxon>Neoptera</taxon>
        <taxon>Endopterygota</taxon>
        <taxon>Coleoptera</taxon>
        <taxon>Polyphaga</taxon>
        <taxon>Cucujiformia</taxon>
        <taxon>Chrysomeloidea</taxon>
        <taxon>Cerambycidae</taxon>
        <taxon>Lamiinae</taxon>
        <taxon>Acanthocinini</taxon>
        <taxon>Exocentrus</taxon>
    </lineage>
</organism>
<evidence type="ECO:0008006" key="3">
    <source>
        <dbReference type="Google" id="ProtNLM"/>
    </source>
</evidence>
<accession>A0AAV8VIH9</accession>
<dbReference type="InterPro" id="IPR011010">
    <property type="entry name" value="DNA_brk_join_enz"/>
</dbReference>
<evidence type="ECO:0000313" key="1">
    <source>
        <dbReference type="EMBL" id="KAJ8913978.1"/>
    </source>
</evidence>
<dbReference type="SUPFAM" id="SSF56349">
    <property type="entry name" value="DNA breaking-rejoining enzymes"/>
    <property type="match status" value="1"/>
</dbReference>
<name>A0AAV8VIH9_9CUCU</name>
<protein>
    <recommendedName>
        <fullName evidence="3">Tyr recombinase domain-containing protein</fullName>
    </recommendedName>
</protein>
<keyword evidence="2" id="KW-1185">Reference proteome</keyword>